<dbReference type="PROSITE" id="PS01358">
    <property type="entry name" value="ZF_RANBP2_1"/>
    <property type="match status" value="2"/>
</dbReference>
<dbReference type="SMART" id="SM00547">
    <property type="entry name" value="ZnF_RBZ"/>
    <property type="match status" value="4"/>
</dbReference>
<evidence type="ECO:0000256" key="11">
    <source>
        <dbReference type="PROSITE-ProRule" id="PRU00239"/>
    </source>
</evidence>
<dbReference type="FunFam" id="3.90.70.10:FF:000010">
    <property type="entry name" value="Calpain 15"/>
    <property type="match status" value="1"/>
</dbReference>
<evidence type="ECO:0000256" key="4">
    <source>
        <dbReference type="ARBA" id="ARBA00022723"/>
    </source>
</evidence>
<dbReference type="Pfam" id="PF00648">
    <property type="entry name" value="Peptidase_C2"/>
    <property type="match status" value="1"/>
</dbReference>
<sequence>MARVVDIWYCQICSKANDIDTTCCYFCGGSQKSLECIWKCGNCELLNSNELTCDSCHAIKPNANTNKWACSKCTFHNDVKHHKCFICETSAINNYSPSGSKSLAIRKILPCYDKTKDLTCSQCNGRSPYFATNCDICGASKSELYVKKETISIGVNWEADSRNVETCSVCTAQYKANVLKCPICLTRKNSTNTMAELISDSDVSTSVEQQREEDEQESREILNRIIKTCRNFRDPFTDASFYPGAKSLYISGVYSGPQKEDPAKQWLRPSRVMKESDQRWTVFQPNKIASASDIIQGYLGNCWFLSALAVVTEYNQLIKNIMISQEFCPEGVYQVRLFIQGKWTTVVIDDLLPCDENGRLLYSQAKAKQLWVPLIEKATAKAFGCYEALVNGRCLQGLSTLTGFPCWSISLQNENSGGVETEVDRGLVWATLLSAKDQGYLMGASCGGRNMNLRDEEYDTVGLRPRHAYSVLDVEEVKTFNVNSSVRLLKLRNPWGRFEWNGDWSRNSPLWNGVYEHSTLNKGFQQGEFCISQEDFMKYFDSVDICKYMPNHNSETVGYNIVKNTCSTTEIHLCTLTVEESTDVDLTIFPCDRAPGEKDSRDLCIIIIERISANKVKFKSAVKSSKRKISPFVHCDANLKPGSYFVLCCSFNRWNSNARDSHIEGRLSCFFSRRARLCCLKVPNAEGILADALIQMILEKYRSGDCNRKQIIKNSVHAYYVSKNWSGIIVMVENKSENNICVVCDSKESTNVTTTRSDFKTQDVIPSNHRQIIQILSQVEISKKFTIHHVLQTSKADKEIHDPPLVESVSGLHCPRPITF</sequence>
<dbReference type="Proteomes" id="UP000549394">
    <property type="component" value="Unassembled WGS sequence"/>
</dbReference>
<feature type="domain" description="RanBP2-type" evidence="13">
    <location>
        <begin position="64"/>
        <end position="93"/>
    </location>
</feature>
<dbReference type="InterPro" id="IPR001300">
    <property type="entry name" value="Peptidase_C2_calpain_cat"/>
</dbReference>
<protein>
    <submittedName>
        <fullName evidence="15">DgyrCDS6094</fullName>
    </submittedName>
</protein>
<accession>A0A7I8VRT7</accession>
<dbReference type="PANTHER" id="PTHR10183:SF382">
    <property type="entry name" value="CALPAIN-15"/>
    <property type="match status" value="1"/>
</dbReference>
<evidence type="ECO:0000256" key="12">
    <source>
        <dbReference type="PROSITE-ProRule" id="PRU00322"/>
    </source>
</evidence>
<dbReference type="PROSITE" id="PS50199">
    <property type="entry name" value="ZF_RANBP2_2"/>
    <property type="match status" value="1"/>
</dbReference>
<feature type="active site" evidence="10 11">
    <location>
        <position position="302"/>
    </location>
</feature>
<evidence type="ECO:0000256" key="2">
    <source>
        <dbReference type="ARBA" id="ARBA00022553"/>
    </source>
</evidence>
<evidence type="ECO:0000256" key="8">
    <source>
        <dbReference type="ARBA" id="ARBA00022807"/>
    </source>
</evidence>
<keyword evidence="2" id="KW-0597">Phosphoprotein</keyword>
<proteinExistence type="inferred from homology"/>
<keyword evidence="16" id="KW-1185">Reference proteome</keyword>
<evidence type="ECO:0000256" key="7">
    <source>
        <dbReference type="ARBA" id="ARBA00022801"/>
    </source>
</evidence>
<feature type="active site" evidence="10 11">
    <location>
        <position position="493"/>
    </location>
</feature>
<dbReference type="PROSITE" id="PS50203">
    <property type="entry name" value="CALPAIN_CAT"/>
    <property type="match status" value="1"/>
</dbReference>
<keyword evidence="3 11" id="KW-0645">Protease</keyword>
<dbReference type="SUPFAM" id="SSF54001">
    <property type="entry name" value="Cysteine proteinases"/>
    <property type="match status" value="1"/>
</dbReference>
<evidence type="ECO:0000256" key="6">
    <source>
        <dbReference type="ARBA" id="ARBA00022771"/>
    </source>
</evidence>
<dbReference type="InterPro" id="IPR001876">
    <property type="entry name" value="Znf_RanBP2"/>
</dbReference>
<evidence type="ECO:0000256" key="9">
    <source>
        <dbReference type="ARBA" id="ARBA00022833"/>
    </source>
</evidence>
<feature type="active site" evidence="10 11">
    <location>
        <position position="467"/>
    </location>
</feature>
<dbReference type="OrthoDB" id="424753at2759"/>
<reference evidence="15 16" key="1">
    <citation type="submission" date="2020-08" db="EMBL/GenBank/DDBJ databases">
        <authorList>
            <person name="Hejnol A."/>
        </authorList>
    </citation>
    <scope>NUCLEOTIDE SEQUENCE [LARGE SCALE GENOMIC DNA]</scope>
</reference>
<name>A0A7I8VRT7_9ANNE</name>
<keyword evidence="4" id="KW-0479">Metal-binding</keyword>
<dbReference type="InterPro" id="IPR022684">
    <property type="entry name" value="Calpain_cysteine_protease"/>
</dbReference>
<dbReference type="CDD" id="cd00044">
    <property type="entry name" value="CysPc"/>
    <property type="match status" value="1"/>
</dbReference>
<evidence type="ECO:0000256" key="3">
    <source>
        <dbReference type="ARBA" id="ARBA00022670"/>
    </source>
</evidence>
<keyword evidence="9" id="KW-0862">Zinc</keyword>
<organism evidence="15 16">
    <name type="scientific">Dimorphilus gyrociliatus</name>
    <dbReference type="NCBI Taxonomy" id="2664684"/>
    <lineage>
        <taxon>Eukaryota</taxon>
        <taxon>Metazoa</taxon>
        <taxon>Spiralia</taxon>
        <taxon>Lophotrochozoa</taxon>
        <taxon>Annelida</taxon>
        <taxon>Polychaeta</taxon>
        <taxon>Polychaeta incertae sedis</taxon>
        <taxon>Dinophilidae</taxon>
        <taxon>Dimorphilus</taxon>
    </lineage>
</organism>
<comment type="similarity">
    <text evidence="1">Belongs to the peptidase C2 family.</text>
</comment>
<dbReference type="PRINTS" id="PR00704">
    <property type="entry name" value="CALPAIN"/>
</dbReference>
<dbReference type="Gene3D" id="3.90.70.10">
    <property type="entry name" value="Cysteine proteinases"/>
    <property type="match status" value="1"/>
</dbReference>
<evidence type="ECO:0000256" key="10">
    <source>
        <dbReference type="PIRSR" id="PIRSR622684-1"/>
    </source>
</evidence>
<dbReference type="AlphaFoldDB" id="A0A7I8VRT7"/>
<evidence type="ECO:0000313" key="15">
    <source>
        <dbReference type="EMBL" id="CAD5117307.1"/>
    </source>
</evidence>
<dbReference type="GO" id="GO:0008270">
    <property type="term" value="F:zinc ion binding"/>
    <property type="evidence" value="ECO:0007669"/>
    <property type="project" value="UniProtKB-KW"/>
</dbReference>
<dbReference type="Gene3D" id="2.30.30.380">
    <property type="entry name" value="Zn-finger domain of Sec23/24"/>
    <property type="match status" value="1"/>
</dbReference>
<dbReference type="PROSITE" id="PS00139">
    <property type="entry name" value="THIOL_PROTEASE_CYS"/>
    <property type="match status" value="1"/>
</dbReference>
<evidence type="ECO:0000259" key="13">
    <source>
        <dbReference type="PROSITE" id="PS50199"/>
    </source>
</evidence>
<dbReference type="GO" id="GO:0004198">
    <property type="term" value="F:calcium-dependent cysteine-type endopeptidase activity"/>
    <property type="evidence" value="ECO:0007669"/>
    <property type="project" value="InterPro"/>
</dbReference>
<keyword evidence="8 11" id="KW-0788">Thiol protease</keyword>
<dbReference type="GO" id="GO:0006508">
    <property type="term" value="P:proteolysis"/>
    <property type="evidence" value="ECO:0007669"/>
    <property type="project" value="UniProtKB-KW"/>
</dbReference>
<evidence type="ECO:0000259" key="14">
    <source>
        <dbReference type="PROSITE" id="PS50203"/>
    </source>
</evidence>
<evidence type="ECO:0000256" key="5">
    <source>
        <dbReference type="ARBA" id="ARBA00022737"/>
    </source>
</evidence>
<keyword evidence="6 12" id="KW-0863">Zinc-finger</keyword>
<dbReference type="InterPro" id="IPR038765">
    <property type="entry name" value="Papain-like_cys_pep_sf"/>
</dbReference>
<comment type="caution">
    <text evidence="15">The sequence shown here is derived from an EMBL/GenBank/DDBJ whole genome shotgun (WGS) entry which is preliminary data.</text>
</comment>
<gene>
    <name evidence="15" type="ORF">DGYR_LOCUS5844</name>
</gene>
<keyword evidence="7 11" id="KW-0378">Hydrolase</keyword>
<dbReference type="EMBL" id="CAJFCJ010000007">
    <property type="protein sequence ID" value="CAD5117307.1"/>
    <property type="molecule type" value="Genomic_DNA"/>
</dbReference>
<evidence type="ECO:0000313" key="16">
    <source>
        <dbReference type="Proteomes" id="UP000549394"/>
    </source>
</evidence>
<dbReference type="SMART" id="SM00230">
    <property type="entry name" value="CysPc"/>
    <property type="match status" value="1"/>
</dbReference>
<dbReference type="PANTHER" id="PTHR10183">
    <property type="entry name" value="CALPAIN"/>
    <property type="match status" value="1"/>
</dbReference>
<feature type="domain" description="Calpain catalytic" evidence="14">
    <location>
        <begin position="235"/>
        <end position="549"/>
    </location>
</feature>
<dbReference type="InterPro" id="IPR000169">
    <property type="entry name" value="Pept_cys_AS"/>
</dbReference>
<keyword evidence="5" id="KW-0677">Repeat</keyword>
<dbReference type="GO" id="GO:0005737">
    <property type="term" value="C:cytoplasm"/>
    <property type="evidence" value="ECO:0007669"/>
    <property type="project" value="TreeGrafter"/>
</dbReference>
<evidence type="ECO:0000256" key="1">
    <source>
        <dbReference type="ARBA" id="ARBA00007623"/>
    </source>
</evidence>